<name>A0A2T2WU00_9FIRM</name>
<protein>
    <submittedName>
        <fullName evidence="10">Mechanosensitive ion channel family protein</fullName>
    </submittedName>
</protein>
<dbReference type="InterPro" id="IPR010920">
    <property type="entry name" value="LSM_dom_sf"/>
</dbReference>
<dbReference type="AlphaFoldDB" id="A0A2T2WU00"/>
<evidence type="ECO:0000256" key="7">
    <source>
        <dbReference type="SAM" id="Phobius"/>
    </source>
</evidence>
<dbReference type="InterPro" id="IPR011014">
    <property type="entry name" value="MscS_channel_TM-2"/>
</dbReference>
<dbReference type="EMBL" id="PXYT01000050">
    <property type="protein sequence ID" value="PSR25711.1"/>
    <property type="molecule type" value="Genomic_DNA"/>
</dbReference>
<accession>A0A2T2WU00</accession>
<sequence>MNLSVLLTAVISSVVILVIAGIFVRIAARVFKRLEGGPNASNQHRVTFYRLLTSVVRYTADFIVVVMVLAQFHVQTASLIAGAGIIGLAISFGAQGLVQDVVTGIFLLYEDQFGVGDTVTFPALSLSGQVQEVGIRITRLTGSAGETVIIPNRLILEVQNQSRNAPSVTVTIVVPVSAAEDPHAVRTALDEAVQQARAKVPETDLVGITAFGNQAASWMITAVATPDSRGDVDQWIRQCVLESFYRHAIHLA</sequence>
<evidence type="ECO:0000256" key="6">
    <source>
        <dbReference type="ARBA" id="ARBA00023136"/>
    </source>
</evidence>
<evidence type="ECO:0000259" key="8">
    <source>
        <dbReference type="Pfam" id="PF00924"/>
    </source>
</evidence>
<keyword evidence="5 7" id="KW-1133">Transmembrane helix</keyword>
<proteinExistence type="inferred from homology"/>
<keyword evidence="6 7" id="KW-0472">Membrane</keyword>
<dbReference type="Proteomes" id="UP000242699">
    <property type="component" value="Unassembled WGS sequence"/>
</dbReference>
<feature type="domain" description="Mechanosensitive ion channel transmembrane helices 2/3" evidence="9">
    <location>
        <begin position="55"/>
        <end position="95"/>
    </location>
</feature>
<evidence type="ECO:0000313" key="10">
    <source>
        <dbReference type="EMBL" id="PSR25711.1"/>
    </source>
</evidence>
<organism evidence="10 11">
    <name type="scientific">Sulfobacillus benefaciens</name>
    <dbReference type="NCBI Taxonomy" id="453960"/>
    <lineage>
        <taxon>Bacteria</taxon>
        <taxon>Bacillati</taxon>
        <taxon>Bacillota</taxon>
        <taxon>Clostridia</taxon>
        <taxon>Eubacteriales</taxon>
        <taxon>Clostridiales Family XVII. Incertae Sedis</taxon>
        <taxon>Sulfobacillus</taxon>
    </lineage>
</organism>
<dbReference type="InterPro" id="IPR006685">
    <property type="entry name" value="MscS_channel_2nd"/>
</dbReference>
<evidence type="ECO:0000256" key="1">
    <source>
        <dbReference type="ARBA" id="ARBA00004651"/>
    </source>
</evidence>
<comment type="subcellular location">
    <subcellularLocation>
        <location evidence="1">Cell membrane</location>
        <topology evidence="1">Multi-pass membrane protein</topology>
    </subcellularLocation>
</comment>
<feature type="transmembrane region" description="Helical" evidence="7">
    <location>
        <begin position="76"/>
        <end position="98"/>
    </location>
</feature>
<dbReference type="GO" id="GO:0005886">
    <property type="term" value="C:plasma membrane"/>
    <property type="evidence" value="ECO:0007669"/>
    <property type="project" value="UniProtKB-SubCell"/>
</dbReference>
<gene>
    <name evidence="10" type="ORF">C7B43_16050</name>
</gene>
<evidence type="ECO:0000256" key="2">
    <source>
        <dbReference type="ARBA" id="ARBA00008017"/>
    </source>
</evidence>
<evidence type="ECO:0000313" key="11">
    <source>
        <dbReference type="Proteomes" id="UP000242699"/>
    </source>
</evidence>
<dbReference type="SUPFAM" id="SSF50182">
    <property type="entry name" value="Sm-like ribonucleoproteins"/>
    <property type="match status" value="1"/>
</dbReference>
<dbReference type="Gene3D" id="2.30.30.60">
    <property type="match status" value="1"/>
</dbReference>
<dbReference type="SUPFAM" id="SSF82861">
    <property type="entry name" value="Mechanosensitive channel protein MscS (YggB), transmembrane region"/>
    <property type="match status" value="1"/>
</dbReference>
<dbReference type="InterPro" id="IPR045276">
    <property type="entry name" value="YbiO_bact"/>
</dbReference>
<evidence type="ECO:0000256" key="4">
    <source>
        <dbReference type="ARBA" id="ARBA00022692"/>
    </source>
</evidence>
<feature type="domain" description="Mechanosensitive ion channel MscS" evidence="8">
    <location>
        <begin position="97"/>
        <end position="163"/>
    </location>
</feature>
<feature type="transmembrane region" description="Helical" evidence="7">
    <location>
        <begin position="6"/>
        <end position="28"/>
    </location>
</feature>
<dbReference type="Gene3D" id="1.10.287.1260">
    <property type="match status" value="1"/>
</dbReference>
<dbReference type="GO" id="GO:0008381">
    <property type="term" value="F:mechanosensitive monoatomic ion channel activity"/>
    <property type="evidence" value="ECO:0007669"/>
    <property type="project" value="InterPro"/>
</dbReference>
<evidence type="ECO:0000256" key="5">
    <source>
        <dbReference type="ARBA" id="ARBA00022989"/>
    </source>
</evidence>
<evidence type="ECO:0000256" key="3">
    <source>
        <dbReference type="ARBA" id="ARBA00022475"/>
    </source>
</evidence>
<keyword evidence="4 7" id="KW-0812">Transmembrane</keyword>
<feature type="transmembrane region" description="Helical" evidence="7">
    <location>
        <begin position="48"/>
        <end position="70"/>
    </location>
</feature>
<dbReference type="InterPro" id="IPR023408">
    <property type="entry name" value="MscS_beta-dom_sf"/>
</dbReference>
<dbReference type="Pfam" id="PF00924">
    <property type="entry name" value="MS_channel_2nd"/>
    <property type="match status" value="1"/>
</dbReference>
<dbReference type="PANTHER" id="PTHR30460">
    <property type="entry name" value="MODERATE CONDUCTANCE MECHANOSENSITIVE CHANNEL YBIO"/>
    <property type="match status" value="1"/>
</dbReference>
<evidence type="ECO:0000259" key="9">
    <source>
        <dbReference type="Pfam" id="PF21088"/>
    </source>
</evidence>
<dbReference type="InterPro" id="IPR049142">
    <property type="entry name" value="MS_channel_1st"/>
</dbReference>
<reference evidence="10 11" key="1">
    <citation type="journal article" date="2014" name="BMC Genomics">
        <title>Comparison of environmental and isolate Sulfobacillus genomes reveals diverse carbon, sulfur, nitrogen, and hydrogen metabolisms.</title>
        <authorList>
            <person name="Justice N.B."/>
            <person name="Norman A."/>
            <person name="Brown C.T."/>
            <person name="Singh A."/>
            <person name="Thomas B.C."/>
            <person name="Banfield J.F."/>
        </authorList>
    </citation>
    <scope>NUCLEOTIDE SEQUENCE [LARGE SCALE GENOMIC DNA]</scope>
    <source>
        <strain evidence="10">AMDSBA1</strain>
    </source>
</reference>
<comment type="caution">
    <text evidence="10">The sequence shown here is derived from an EMBL/GenBank/DDBJ whole genome shotgun (WGS) entry which is preliminary data.</text>
</comment>
<comment type="similarity">
    <text evidence="2">Belongs to the MscS (TC 1.A.23) family.</text>
</comment>
<dbReference type="PANTHER" id="PTHR30460:SF0">
    <property type="entry name" value="MODERATE CONDUCTANCE MECHANOSENSITIVE CHANNEL YBIO"/>
    <property type="match status" value="1"/>
</dbReference>
<keyword evidence="3" id="KW-1003">Cell membrane</keyword>
<dbReference type="Pfam" id="PF21088">
    <property type="entry name" value="MS_channel_1st"/>
    <property type="match status" value="1"/>
</dbReference>